<organism evidence="2 3">
    <name type="scientific">Patagioenas fasciata monilis</name>
    <dbReference type="NCBI Taxonomy" id="372326"/>
    <lineage>
        <taxon>Eukaryota</taxon>
        <taxon>Metazoa</taxon>
        <taxon>Chordata</taxon>
        <taxon>Craniata</taxon>
        <taxon>Vertebrata</taxon>
        <taxon>Euteleostomi</taxon>
        <taxon>Archelosauria</taxon>
        <taxon>Archosauria</taxon>
        <taxon>Dinosauria</taxon>
        <taxon>Saurischia</taxon>
        <taxon>Theropoda</taxon>
        <taxon>Coelurosauria</taxon>
        <taxon>Aves</taxon>
        <taxon>Neognathae</taxon>
        <taxon>Neoaves</taxon>
        <taxon>Columbimorphae</taxon>
        <taxon>Columbiformes</taxon>
        <taxon>Columbidae</taxon>
        <taxon>Patagioenas</taxon>
    </lineage>
</organism>
<dbReference type="Proteomes" id="UP000190648">
    <property type="component" value="Unassembled WGS sequence"/>
</dbReference>
<evidence type="ECO:0000256" key="1">
    <source>
        <dbReference type="SAM" id="MobiDB-lite"/>
    </source>
</evidence>
<evidence type="ECO:0000313" key="2">
    <source>
        <dbReference type="EMBL" id="OPJ69356.1"/>
    </source>
</evidence>
<sequence length="91" mass="9981">MGYIFCGVEGGSLRSQFTSHIMKSPPSLLAPETGDSAHPEPGYSTPKSRKMLCEVSDWEAEDSHPQLWSMELKELQRGPENGCQSGQTDVP</sequence>
<name>A0A1V4JAX7_PATFA</name>
<dbReference type="EMBL" id="LSYS01008075">
    <property type="protein sequence ID" value="OPJ69356.1"/>
    <property type="molecule type" value="Genomic_DNA"/>
</dbReference>
<dbReference type="AlphaFoldDB" id="A0A1V4JAX7"/>
<comment type="caution">
    <text evidence="2">The sequence shown here is derived from an EMBL/GenBank/DDBJ whole genome shotgun (WGS) entry which is preliminary data.</text>
</comment>
<gene>
    <name evidence="2" type="ORF">AV530_012432</name>
</gene>
<proteinExistence type="predicted"/>
<accession>A0A1V4JAX7</accession>
<protein>
    <submittedName>
        <fullName evidence="2">Uncharacterized protein</fullName>
    </submittedName>
</protein>
<keyword evidence="3" id="KW-1185">Reference proteome</keyword>
<feature type="region of interest" description="Disordered" evidence="1">
    <location>
        <begin position="24"/>
        <end position="48"/>
    </location>
</feature>
<evidence type="ECO:0000313" key="3">
    <source>
        <dbReference type="Proteomes" id="UP000190648"/>
    </source>
</evidence>
<reference evidence="2 3" key="1">
    <citation type="submission" date="2016-02" db="EMBL/GenBank/DDBJ databases">
        <title>Band-tailed pigeon sequencing and assembly.</title>
        <authorList>
            <person name="Soares A.E."/>
            <person name="Novak B.J."/>
            <person name="Rice E.S."/>
            <person name="O'Connell B."/>
            <person name="Chang D."/>
            <person name="Weber S."/>
            <person name="Shapiro B."/>
        </authorList>
    </citation>
    <scope>NUCLEOTIDE SEQUENCE [LARGE SCALE GENOMIC DNA]</scope>
    <source>
        <strain evidence="2">BTP2013</strain>
        <tissue evidence="2">Blood</tissue>
    </source>
</reference>